<dbReference type="AlphaFoldDB" id="A0A835RGW4"/>
<reference evidence="2 3" key="1">
    <citation type="journal article" date="2020" name="Nat. Food">
        <title>A phased Vanilla planifolia genome enables genetic improvement of flavour and production.</title>
        <authorList>
            <person name="Hasing T."/>
            <person name="Tang H."/>
            <person name="Brym M."/>
            <person name="Khazi F."/>
            <person name="Huang T."/>
            <person name="Chambers A.H."/>
        </authorList>
    </citation>
    <scope>NUCLEOTIDE SEQUENCE [LARGE SCALE GENOMIC DNA]</scope>
    <source>
        <tissue evidence="2">Leaf</tissue>
    </source>
</reference>
<comment type="caution">
    <text evidence="2">The sequence shown here is derived from an EMBL/GenBank/DDBJ whole genome shotgun (WGS) entry which is preliminary data.</text>
</comment>
<evidence type="ECO:0000313" key="3">
    <source>
        <dbReference type="Proteomes" id="UP000636800"/>
    </source>
</evidence>
<dbReference type="EMBL" id="JADCNL010000003">
    <property type="protein sequence ID" value="KAG0487935.1"/>
    <property type="molecule type" value="Genomic_DNA"/>
</dbReference>
<gene>
    <name evidence="2" type="ORF">HPP92_006746</name>
</gene>
<feature type="region of interest" description="Disordered" evidence="1">
    <location>
        <begin position="1"/>
        <end position="42"/>
    </location>
</feature>
<protein>
    <submittedName>
        <fullName evidence="2">Uncharacterized protein</fullName>
    </submittedName>
</protein>
<name>A0A835RGW4_VANPL</name>
<feature type="compositionally biased region" description="Acidic residues" evidence="1">
    <location>
        <begin position="31"/>
        <end position="42"/>
    </location>
</feature>
<organism evidence="2 3">
    <name type="scientific">Vanilla planifolia</name>
    <name type="common">Vanilla</name>
    <dbReference type="NCBI Taxonomy" id="51239"/>
    <lineage>
        <taxon>Eukaryota</taxon>
        <taxon>Viridiplantae</taxon>
        <taxon>Streptophyta</taxon>
        <taxon>Embryophyta</taxon>
        <taxon>Tracheophyta</taxon>
        <taxon>Spermatophyta</taxon>
        <taxon>Magnoliopsida</taxon>
        <taxon>Liliopsida</taxon>
        <taxon>Asparagales</taxon>
        <taxon>Orchidaceae</taxon>
        <taxon>Vanilloideae</taxon>
        <taxon>Vanilleae</taxon>
        <taxon>Vanilla</taxon>
    </lineage>
</organism>
<feature type="compositionally biased region" description="Polar residues" evidence="1">
    <location>
        <begin position="10"/>
        <end position="28"/>
    </location>
</feature>
<proteinExistence type="predicted"/>
<accession>A0A835RGW4</accession>
<evidence type="ECO:0000256" key="1">
    <source>
        <dbReference type="SAM" id="MobiDB-lite"/>
    </source>
</evidence>
<keyword evidence="3" id="KW-1185">Reference proteome</keyword>
<sequence length="145" mass="16197">MVTERMQENGGWSESSQEDSPAWSSSGEQGYEGDSEKGDEEEVEFEVSLVFRSSVPGVRRAPAIISARILGPHRRSVQWAIEKAIRRGPREVLDAKALILGLEEAIKQGILELRVITHNRALFNHVNFSDTFPFFFPSSSSSFLS</sequence>
<dbReference type="Proteomes" id="UP000636800">
    <property type="component" value="Chromosome 3"/>
</dbReference>
<evidence type="ECO:0000313" key="2">
    <source>
        <dbReference type="EMBL" id="KAG0487935.1"/>
    </source>
</evidence>
<dbReference type="OrthoDB" id="289250at2759"/>